<dbReference type="PANTHER" id="PTHR10846:SF72">
    <property type="entry name" value="SODIUM_POTASSIUM_CALCIUM EXCHANGER NCKX30C"/>
    <property type="match status" value="1"/>
</dbReference>
<dbReference type="WBParaSite" id="L893_g7034.t1">
    <property type="protein sequence ID" value="L893_g7034.t1"/>
    <property type="gene ID" value="L893_g7034"/>
</dbReference>
<dbReference type="PANTHER" id="PTHR10846">
    <property type="entry name" value="SODIUM/POTASSIUM/CALCIUM EXCHANGER"/>
    <property type="match status" value="1"/>
</dbReference>
<feature type="transmembrane region" description="Helical" evidence="8">
    <location>
        <begin position="154"/>
        <end position="177"/>
    </location>
</feature>
<dbReference type="GO" id="GO:0005262">
    <property type="term" value="F:calcium channel activity"/>
    <property type="evidence" value="ECO:0007669"/>
    <property type="project" value="TreeGrafter"/>
</dbReference>
<reference evidence="10" key="1">
    <citation type="submission" date="2016-11" db="UniProtKB">
        <authorList>
            <consortium name="WormBaseParasite"/>
        </authorList>
    </citation>
    <scope>IDENTIFICATION</scope>
</reference>
<feature type="region of interest" description="Disordered" evidence="7">
    <location>
        <begin position="119"/>
        <end position="139"/>
    </location>
</feature>
<proteinExistence type="inferred from homology"/>
<evidence type="ECO:0000256" key="4">
    <source>
        <dbReference type="ARBA" id="ARBA00022692"/>
    </source>
</evidence>
<keyword evidence="4 8" id="KW-0812">Transmembrane</keyword>
<dbReference type="InterPro" id="IPR004481">
    <property type="entry name" value="K/Na/Ca-exchanger"/>
</dbReference>
<evidence type="ECO:0000256" key="3">
    <source>
        <dbReference type="ARBA" id="ARBA00022449"/>
    </source>
</evidence>
<evidence type="ECO:0000256" key="5">
    <source>
        <dbReference type="ARBA" id="ARBA00022989"/>
    </source>
</evidence>
<accession>A0A1I8AMR4</accession>
<evidence type="ECO:0000256" key="8">
    <source>
        <dbReference type="SAM" id="Phobius"/>
    </source>
</evidence>
<keyword evidence="5 8" id="KW-1133">Transmembrane helix</keyword>
<comment type="similarity">
    <text evidence="2">Belongs to the Ca(2+):cation antiporter (CaCA) (TC 2.A.19) family. SLC24A subfamily.</text>
</comment>
<evidence type="ECO:0000313" key="9">
    <source>
        <dbReference type="Proteomes" id="UP000095287"/>
    </source>
</evidence>
<evidence type="ECO:0000313" key="10">
    <source>
        <dbReference type="WBParaSite" id="L893_g7034.t1"/>
    </source>
</evidence>
<sequence>MRRRTRRRVACVLLSIFCVLLVLFVAFSAVERIVHRHARFFVARIHKELDADEAPLILRDRGGTIDDVTRILDPGATAAEEPKSSTRTSQRTKLDASLARLLRVRRNVANMEPMERVTMCGKKAKDREDEEEEAPNDVFPPDLFTVEQRQRGAIVLHFCGLIYMFVALAIVCDEYFVPALGVITEK</sequence>
<dbReference type="Proteomes" id="UP000095287">
    <property type="component" value="Unplaced"/>
</dbReference>
<dbReference type="AlphaFoldDB" id="A0A1I8AMR4"/>
<evidence type="ECO:0000256" key="1">
    <source>
        <dbReference type="ARBA" id="ARBA00004141"/>
    </source>
</evidence>
<keyword evidence="3" id="KW-0813">Transport</keyword>
<dbReference type="GO" id="GO:0006874">
    <property type="term" value="P:intracellular calcium ion homeostasis"/>
    <property type="evidence" value="ECO:0007669"/>
    <property type="project" value="TreeGrafter"/>
</dbReference>
<organism evidence="9 10">
    <name type="scientific">Steinernema glaseri</name>
    <dbReference type="NCBI Taxonomy" id="37863"/>
    <lineage>
        <taxon>Eukaryota</taxon>
        <taxon>Metazoa</taxon>
        <taxon>Ecdysozoa</taxon>
        <taxon>Nematoda</taxon>
        <taxon>Chromadorea</taxon>
        <taxon>Rhabditida</taxon>
        <taxon>Tylenchina</taxon>
        <taxon>Panagrolaimomorpha</taxon>
        <taxon>Strongyloidoidea</taxon>
        <taxon>Steinernematidae</taxon>
        <taxon>Steinernema</taxon>
    </lineage>
</organism>
<keyword evidence="9" id="KW-1185">Reference proteome</keyword>
<protein>
    <submittedName>
        <fullName evidence="10">Ion_trans_2 domain-containing protein</fullName>
    </submittedName>
</protein>
<keyword evidence="3" id="KW-0050">Antiport</keyword>
<evidence type="ECO:0000256" key="7">
    <source>
        <dbReference type="SAM" id="MobiDB-lite"/>
    </source>
</evidence>
<dbReference type="GO" id="GO:0005886">
    <property type="term" value="C:plasma membrane"/>
    <property type="evidence" value="ECO:0007669"/>
    <property type="project" value="TreeGrafter"/>
</dbReference>
<comment type="subcellular location">
    <subcellularLocation>
        <location evidence="1">Membrane</location>
        <topology evidence="1">Multi-pass membrane protein</topology>
    </subcellularLocation>
</comment>
<evidence type="ECO:0000256" key="6">
    <source>
        <dbReference type="ARBA" id="ARBA00023136"/>
    </source>
</evidence>
<evidence type="ECO:0000256" key="2">
    <source>
        <dbReference type="ARBA" id="ARBA00005364"/>
    </source>
</evidence>
<dbReference type="GO" id="GO:0008273">
    <property type="term" value="F:calcium, potassium:sodium antiporter activity"/>
    <property type="evidence" value="ECO:0007669"/>
    <property type="project" value="TreeGrafter"/>
</dbReference>
<name>A0A1I8AMR4_9BILA</name>
<keyword evidence="6 8" id="KW-0472">Membrane</keyword>